<feature type="region of interest" description="Disordered" evidence="1">
    <location>
        <begin position="163"/>
        <end position="205"/>
    </location>
</feature>
<comment type="caution">
    <text evidence="2">The sequence shown here is derived from an EMBL/GenBank/DDBJ whole genome shotgun (WGS) entry which is preliminary data.</text>
</comment>
<evidence type="ECO:0000256" key="1">
    <source>
        <dbReference type="SAM" id="MobiDB-lite"/>
    </source>
</evidence>
<feature type="compositionally biased region" description="Polar residues" evidence="1">
    <location>
        <begin position="778"/>
        <end position="788"/>
    </location>
</feature>
<accession>A0A1Q2YAR5</accession>
<evidence type="ECO:0000313" key="2">
    <source>
        <dbReference type="EMBL" id="GAV26627.1"/>
    </source>
</evidence>
<feature type="compositionally biased region" description="Polar residues" evidence="1">
    <location>
        <begin position="707"/>
        <end position="735"/>
    </location>
</feature>
<feature type="compositionally biased region" description="Polar residues" evidence="1">
    <location>
        <begin position="805"/>
        <end position="827"/>
    </location>
</feature>
<feature type="region of interest" description="Disordered" evidence="1">
    <location>
        <begin position="257"/>
        <end position="370"/>
    </location>
</feature>
<gene>
    <name evidence="2" type="ORF">PMKS-000081</name>
</gene>
<name>A0A1Q2YAR5_9ASCO</name>
<sequence length="1062" mass="120404">MQPYRQAQLVGQPKLIGGYNMKGSSEPDRLVGIYSARLDKKLEDMLDEFDNFDYIHKPLLTQTEFEEEILIIIEKLFRRRNKYQMVSSIFDRIISKSLNDQHKFLCLIDFMINISRYDPANFKNLPNDIIANVAHTPIFAKTQELIYNLGRMNYQFKKFSKQSTKESKTDLQGETNAELRKNSVSHDSDENAESNSDSAGEPADRIMDVSLAELTRKIMSKTRTATKKSDDKKSDLVKKEELNEHDYEVLDASHSVESDFSDYSGPRSRKDELSVDDDYSSDENDEPPLQLTVRKRGNRFPSKSKLETLVESDSSEYYTGEESMDENEALAGNNNNDKRVRNQKMLVPSNELTNAKGKGTDNGKANGSNKVDEEDIDISMNNSTSIMEHLIDYRESANDAQRVRISKFRESMLPSRLSKGNELVKLGKVRLAGVSEGSAKKRKVGDSVKQVHFKKRVLKNLKQISPVKRKAFMVLEKDLDFLYSGLERLKPSCSATLQKEAVKGFNYKPAQYSLFKDLREEVSGVDPEVAEFADNLLNAFVSQLAKRCGGNDIDESQLVHPFEYNYIMENFEELKKKSVKLPPIIFHKRFNSLFDYEGNVNSDIKTLKIHSTKVKGLMRLTVFETEDEYYKMFKKIVPRDKIHSRIKFLNNLITDGKSLFSFDLVDTVQYMMKDPRYNVDSEEEEEKLIAQQKAAAAEATKLKASTVEANSRLNQTGTGRENSESVALDSSVSNGDKSDVDSNKVVSSNANVQTGEKAAIYNEDFDATNEEQNNVTKNIEKNNGQEQLAHTRDASEEEKNAGENVDQNLQENPTQNHVAEQKGTQTEIPLENLEKQVNLVETLENGSDKLAQDTRSGFSEETEVVEKVIAADNEKPEQRSQPAKYSNEELSNPVNGDQVEKANNNSANTSFSHEPLTQLELEQKLREKRAQVLLSEKPSEESLNDDRSTAFCSSKGLSISTRAIKKVLSTKECFELLAVLLFPRLRIDPTYEGIPLTSLRAIGSAYDPFKPYLLSLFLSDVFEFLRLPRYFKVDAMMFELQLQDLLKSANPGSKMKAVAFHG</sequence>
<feature type="compositionally biased region" description="Polar residues" evidence="1">
    <location>
        <begin position="879"/>
        <end position="912"/>
    </location>
</feature>
<dbReference type="OrthoDB" id="3996094at2759"/>
<evidence type="ECO:0000313" key="3">
    <source>
        <dbReference type="Proteomes" id="UP000186136"/>
    </source>
</evidence>
<feature type="region of interest" description="Disordered" evidence="1">
    <location>
        <begin position="869"/>
        <end position="915"/>
    </location>
</feature>
<reference evidence="2 3" key="1">
    <citation type="submission" date="2016-08" db="EMBL/GenBank/DDBJ databases">
        <title>Whole genome shotgun sequence of Pichia membranifaciens KS47-1.</title>
        <authorList>
            <person name="Konishi M."/>
            <person name="Ishida M."/>
            <person name="Arakawa T."/>
            <person name="Kato Y."/>
            <person name="Horiuchi J."/>
        </authorList>
    </citation>
    <scope>NUCLEOTIDE SEQUENCE [LARGE SCALE GENOMIC DNA]</scope>
    <source>
        <strain evidence="2 3">KS47-1</strain>
    </source>
</reference>
<organism evidence="2 3">
    <name type="scientific">Pichia membranifaciens</name>
    <dbReference type="NCBI Taxonomy" id="4926"/>
    <lineage>
        <taxon>Eukaryota</taxon>
        <taxon>Fungi</taxon>
        <taxon>Dikarya</taxon>
        <taxon>Ascomycota</taxon>
        <taxon>Saccharomycotina</taxon>
        <taxon>Pichiomycetes</taxon>
        <taxon>Pichiales</taxon>
        <taxon>Pichiaceae</taxon>
        <taxon>Pichia</taxon>
    </lineage>
</organism>
<feature type="region of interest" description="Disordered" evidence="1">
    <location>
        <begin position="778"/>
        <end position="831"/>
    </location>
</feature>
<feature type="compositionally biased region" description="Acidic residues" evidence="1">
    <location>
        <begin position="274"/>
        <end position="286"/>
    </location>
</feature>
<dbReference type="EMBL" id="BDGI01000001">
    <property type="protein sequence ID" value="GAV26627.1"/>
    <property type="molecule type" value="Genomic_DNA"/>
</dbReference>
<dbReference type="Proteomes" id="UP000186136">
    <property type="component" value="Unassembled WGS sequence"/>
</dbReference>
<feature type="compositionally biased region" description="Basic and acidic residues" evidence="1">
    <location>
        <begin position="789"/>
        <end position="801"/>
    </location>
</feature>
<feature type="compositionally biased region" description="Basic and acidic residues" evidence="1">
    <location>
        <begin position="163"/>
        <end position="189"/>
    </location>
</feature>
<protein>
    <submittedName>
        <fullName evidence="2">Uncharacterized protein</fullName>
    </submittedName>
</protein>
<keyword evidence="3" id="KW-1185">Reference proteome</keyword>
<proteinExistence type="predicted"/>
<dbReference type="AlphaFoldDB" id="A0A1Q2YAR5"/>
<feature type="region of interest" description="Disordered" evidence="1">
    <location>
        <begin position="701"/>
        <end position="751"/>
    </location>
</feature>